<organism evidence="1 2">
    <name type="scientific">Hypoxylon rubiginosum</name>
    <dbReference type="NCBI Taxonomy" id="110542"/>
    <lineage>
        <taxon>Eukaryota</taxon>
        <taxon>Fungi</taxon>
        <taxon>Dikarya</taxon>
        <taxon>Ascomycota</taxon>
        <taxon>Pezizomycotina</taxon>
        <taxon>Sordariomycetes</taxon>
        <taxon>Xylariomycetidae</taxon>
        <taxon>Xylariales</taxon>
        <taxon>Hypoxylaceae</taxon>
        <taxon>Hypoxylon</taxon>
    </lineage>
</organism>
<protein>
    <submittedName>
        <fullName evidence="1">Uncharacterized protein</fullName>
    </submittedName>
</protein>
<keyword evidence="2" id="KW-1185">Reference proteome</keyword>
<evidence type="ECO:0000313" key="2">
    <source>
        <dbReference type="Proteomes" id="UP001497680"/>
    </source>
</evidence>
<dbReference type="EMBL" id="MU394302">
    <property type="protein sequence ID" value="KAI6088266.1"/>
    <property type="molecule type" value="Genomic_DNA"/>
</dbReference>
<comment type="caution">
    <text evidence="1">The sequence shown here is derived from an EMBL/GenBank/DDBJ whole genome shotgun (WGS) entry which is preliminary data.</text>
</comment>
<dbReference type="Proteomes" id="UP001497680">
    <property type="component" value="Unassembled WGS sequence"/>
</dbReference>
<accession>A0ACC0D6Y2</accession>
<evidence type="ECO:0000313" key="1">
    <source>
        <dbReference type="EMBL" id="KAI6088266.1"/>
    </source>
</evidence>
<gene>
    <name evidence="1" type="ORF">F4821DRAFT_92322</name>
</gene>
<reference evidence="1 2" key="1">
    <citation type="journal article" date="2022" name="New Phytol.">
        <title>Ecological generalism drives hyperdiversity of secondary metabolite gene clusters in xylarialean endophytes.</title>
        <authorList>
            <person name="Franco M.E.E."/>
            <person name="Wisecaver J.H."/>
            <person name="Arnold A.E."/>
            <person name="Ju Y.M."/>
            <person name="Slot J.C."/>
            <person name="Ahrendt S."/>
            <person name="Moore L.P."/>
            <person name="Eastman K.E."/>
            <person name="Scott K."/>
            <person name="Konkel Z."/>
            <person name="Mondo S.J."/>
            <person name="Kuo A."/>
            <person name="Hayes R.D."/>
            <person name="Haridas S."/>
            <person name="Andreopoulos B."/>
            <person name="Riley R."/>
            <person name="LaButti K."/>
            <person name="Pangilinan J."/>
            <person name="Lipzen A."/>
            <person name="Amirebrahimi M."/>
            <person name="Yan J."/>
            <person name="Adam C."/>
            <person name="Keymanesh K."/>
            <person name="Ng V."/>
            <person name="Louie K."/>
            <person name="Northen T."/>
            <person name="Drula E."/>
            <person name="Henrissat B."/>
            <person name="Hsieh H.M."/>
            <person name="Youens-Clark K."/>
            <person name="Lutzoni F."/>
            <person name="Miadlikowska J."/>
            <person name="Eastwood D.C."/>
            <person name="Hamelin R.C."/>
            <person name="Grigoriev I.V."/>
            <person name="U'Ren J.M."/>
        </authorList>
    </citation>
    <scope>NUCLEOTIDE SEQUENCE [LARGE SCALE GENOMIC DNA]</scope>
    <source>
        <strain evidence="1 2">ER1909</strain>
    </source>
</reference>
<name>A0ACC0D6Y2_9PEZI</name>
<proteinExistence type="predicted"/>
<sequence length="74" mass="8882">MRNRRDIACMEQRILRYLLLLLTSSGGRQTRAGHTRGRRKTREKREKRKTRVNEYYMHGNGNGMRGWDEDEDEA</sequence>